<organism evidence="2 3">
    <name type="scientific">Patulibacter brassicae</name>
    <dbReference type="NCBI Taxonomy" id="1705717"/>
    <lineage>
        <taxon>Bacteria</taxon>
        <taxon>Bacillati</taxon>
        <taxon>Actinomycetota</taxon>
        <taxon>Thermoleophilia</taxon>
        <taxon>Solirubrobacterales</taxon>
        <taxon>Patulibacteraceae</taxon>
        <taxon>Patulibacter</taxon>
    </lineage>
</organism>
<gene>
    <name evidence="2" type="ORF">SK069_08350</name>
</gene>
<feature type="compositionally biased region" description="Low complexity" evidence="1">
    <location>
        <begin position="41"/>
        <end position="63"/>
    </location>
</feature>
<evidence type="ECO:0000313" key="3">
    <source>
        <dbReference type="Proteomes" id="UP001277761"/>
    </source>
</evidence>
<comment type="caution">
    <text evidence="2">The sequence shown here is derived from an EMBL/GenBank/DDBJ whole genome shotgun (WGS) entry which is preliminary data.</text>
</comment>
<evidence type="ECO:0000256" key="1">
    <source>
        <dbReference type="SAM" id="MobiDB-lite"/>
    </source>
</evidence>
<dbReference type="Proteomes" id="UP001277761">
    <property type="component" value="Unassembled WGS sequence"/>
</dbReference>
<feature type="region of interest" description="Disordered" evidence="1">
    <location>
        <begin position="28"/>
        <end position="86"/>
    </location>
</feature>
<sequence length="177" mass="18440">MTGTRRSAPTRTRRLVVAGVLGGLLLVGCGGDEPPDRSVEPARTSAQAPPAPAASRPTTTTRRTPARPAPPASWTASCPTATPSPAYGCRASRGRVIGLESVDPDGDGDLHLVVREQLSAGGVTLPGITVLDVRASLRPARDPRPGDLVTGAGPVFRGSFRQKQIQVDVLRLQRARG</sequence>
<evidence type="ECO:0000313" key="2">
    <source>
        <dbReference type="EMBL" id="MDX8151598.1"/>
    </source>
</evidence>
<keyword evidence="3" id="KW-1185">Reference proteome</keyword>
<dbReference type="PROSITE" id="PS51257">
    <property type="entry name" value="PROKAR_LIPOPROTEIN"/>
    <property type="match status" value="1"/>
</dbReference>
<proteinExistence type="predicted"/>
<dbReference type="EMBL" id="JAXAVX010000003">
    <property type="protein sequence ID" value="MDX8151598.1"/>
    <property type="molecule type" value="Genomic_DNA"/>
</dbReference>
<reference evidence="2 3" key="1">
    <citation type="submission" date="2023-11" db="EMBL/GenBank/DDBJ databases">
        <authorList>
            <person name="Xu M."/>
            <person name="Jiang T."/>
        </authorList>
    </citation>
    <scope>NUCLEOTIDE SEQUENCE [LARGE SCALE GENOMIC DNA]</scope>
    <source>
        <strain evidence="2 3">SD</strain>
    </source>
</reference>
<protein>
    <recommendedName>
        <fullName evidence="4">Lipoprotein</fullName>
    </recommendedName>
</protein>
<name>A0ABU4VII9_9ACTN</name>
<evidence type="ECO:0008006" key="4">
    <source>
        <dbReference type="Google" id="ProtNLM"/>
    </source>
</evidence>
<dbReference type="RefSeq" id="WP_319953752.1">
    <property type="nucleotide sequence ID" value="NZ_JAXAVX010000003.1"/>
</dbReference>
<accession>A0ABU4VII9</accession>